<dbReference type="GO" id="GO:0008270">
    <property type="term" value="F:zinc ion binding"/>
    <property type="evidence" value="ECO:0007669"/>
    <property type="project" value="InterPro"/>
</dbReference>
<proteinExistence type="predicted"/>
<dbReference type="PANTHER" id="PTHR46910">
    <property type="entry name" value="TRANSCRIPTION FACTOR PDR1"/>
    <property type="match status" value="1"/>
</dbReference>
<evidence type="ECO:0000259" key="2">
    <source>
        <dbReference type="SMART" id="SM00906"/>
    </source>
</evidence>
<feature type="domain" description="Xylanolytic transcriptional activator regulatory" evidence="2">
    <location>
        <begin position="234"/>
        <end position="300"/>
    </location>
</feature>
<dbReference type="GO" id="GO:0003677">
    <property type="term" value="F:DNA binding"/>
    <property type="evidence" value="ECO:0007669"/>
    <property type="project" value="InterPro"/>
</dbReference>
<evidence type="ECO:0000313" key="3">
    <source>
        <dbReference type="EMBL" id="KAF5571325.1"/>
    </source>
</evidence>
<protein>
    <submittedName>
        <fullName evidence="3">Fungal specific transcription factor factor domain-containing protein</fullName>
    </submittedName>
</protein>
<dbReference type="InterPro" id="IPR007219">
    <property type="entry name" value="XnlR_reg_dom"/>
</dbReference>
<sequence length="404" mass="46146">MVTEKKRRSRYTSVAWARAPLQESDNFQPAKESLENGSESLNSVAHSWPLQTPGSELAYDNFDDYIRLTERQLFQADHQSDILIADHYSEGLVTRKLDVLLAQGSVSPRVALEALDQSFWGQVLAIYEEEVGMMYPFLDITQLRQELLDGRTLSAFDYATSLYGEGIENIAFLVLAIVSSFEGSKAVKIVSPIVKEAFISTIPKIHLQSPNLGDLTLLTLICIFFFLDDREKEAWRLIGTIVRLIHEQSSQEEHTTLDKISDTFFWSLYTLDRRWSFGTGLPFAVQDSEINRPPLTTNESSHSLAYLKEMVSFCGIASDVRSFFLGTLASRFQGSSSNQDYLQFRVLQWQQSLPLRLKFRGTEDKFDVTTEKRGDYKLRLMLYLRANQMRTIILRKAASRFGSH</sequence>
<dbReference type="AlphaFoldDB" id="A0A8H5KG06"/>
<dbReference type="GO" id="GO:0006351">
    <property type="term" value="P:DNA-templated transcription"/>
    <property type="evidence" value="ECO:0007669"/>
    <property type="project" value="InterPro"/>
</dbReference>
<dbReference type="Proteomes" id="UP000544095">
    <property type="component" value="Unassembled WGS sequence"/>
</dbReference>
<comment type="caution">
    <text evidence="3">The sequence shown here is derived from an EMBL/GenBank/DDBJ whole genome shotgun (WGS) entry which is preliminary data.</text>
</comment>
<evidence type="ECO:0000313" key="4">
    <source>
        <dbReference type="Proteomes" id="UP000544095"/>
    </source>
</evidence>
<reference evidence="3 4" key="1">
    <citation type="submission" date="2020-05" db="EMBL/GenBank/DDBJ databases">
        <title>Identification and distribution of gene clusters putatively required for synthesis of sphingolipid metabolism inhibitors in phylogenetically diverse species of the filamentous fungus Fusarium.</title>
        <authorList>
            <person name="Kim H.-S."/>
            <person name="Busman M."/>
            <person name="Brown D.W."/>
            <person name="Divon H."/>
            <person name="Uhlig S."/>
            <person name="Proctor R.H."/>
        </authorList>
    </citation>
    <scope>NUCLEOTIDE SEQUENCE [LARGE SCALE GENOMIC DNA]</scope>
    <source>
        <strain evidence="3 4">NRRL 25211</strain>
    </source>
</reference>
<dbReference type="EMBL" id="JAAOAR010001074">
    <property type="protein sequence ID" value="KAF5571325.1"/>
    <property type="molecule type" value="Genomic_DNA"/>
</dbReference>
<evidence type="ECO:0000256" key="1">
    <source>
        <dbReference type="ARBA" id="ARBA00023242"/>
    </source>
</evidence>
<dbReference type="Pfam" id="PF04082">
    <property type="entry name" value="Fungal_trans"/>
    <property type="match status" value="1"/>
</dbReference>
<dbReference type="GO" id="GO:0003700">
    <property type="term" value="F:DNA-binding transcription factor activity"/>
    <property type="evidence" value="ECO:0007669"/>
    <property type="project" value="InterPro"/>
</dbReference>
<name>A0A8H5KG06_9HYPO</name>
<dbReference type="InterPro" id="IPR050987">
    <property type="entry name" value="AtrR-like"/>
</dbReference>
<organism evidence="3 4">
    <name type="scientific">Fusarium pseudoanthophilum</name>
    <dbReference type="NCBI Taxonomy" id="48495"/>
    <lineage>
        <taxon>Eukaryota</taxon>
        <taxon>Fungi</taxon>
        <taxon>Dikarya</taxon>
        <taxon>Ascomycota</taxon>
        <taxon>Pezizomycotina</taxon>
        <taxon>Sordariomycetes</taxon>
        <taxon>Hypocreomycetidae</taxon>
        <taxon>Hypocreales</taxon>
        <taxon>Nectriaceae</taxon>
        <taxon>Fusarium</taxon>
        <taxon>Fusarium fujikuroi species complex</taxon>
    </lineage>
</organism>
<gene>
    <name evidence="3" type="ORF">FPANT_13574</name>
</gene>
<dbReference type="PANTHER" id="PTHR46910:SF13">
    <property type="entry name" value="SPECIFIC TRANSCRIPTION FACTOR, PUTATIVE (AFU_ORTHOLOGUE AFUA_4G06190)-RELATED"/>
    <property type="match status" value="1"/>
</dbReference>
<keyword evidence="4" id="KW-1185">Reference proteome</keyword>
<dbReference type="SMART" id="SM00906">
    <property type="entry name" value="Fungal_trans"/>
    <property type="match status" value="1"/>
</dbReference>
<accession>A0A8H5KG06</accession>
<dbReference type="CDD" id="cd12148">
    <property type="entry name" value="fungal_TF_MHR"/>
    <property type="match status" value="1"/>
</dbReference>
<keyword evidence="1" id="KW-0539">Nucleus</keyword>